<accession>E9DXY8</accession>
<dbReference type="InParanoid" id="E9DXY8"/>
<keyword evidence="3" id="KW-1185">Reference proteome</keyword>
<dbReference type="KEGG" id="maw:19246797"/>
<dbReference type="OMA" id="IHYDRRY"/>
<reference evidence="2 3" key="1">
    <citation type="journal article" date="2011" name="PLoS Genet.">
        <title>Genome sequencing and comparative transcriptomics of the model entomopathogenic fungi Metarhizium anisopliae and M. acridum.</title>
        <authorList>
            <person name="Gao Q."/>
            <person name="Jin K."/>
            <person name="Ying S.H."/>
            <person name="Zhang Y."/>
            <person name="Xiao G."/>
            <person name="Shang Y."/>
            <person name="Duan Z."/>
            <person name="Hu X."/>
            <person name="Xie X.Q."/>
            <person name="Zhou G."/>
            <person name="Peng G."/>
            <person name="Luo Z."/>
            <person name="Huang W."/>
            <person name="Wang B."/>
            <person name="Fang W."/>
            <person name="Wang S."/>
            <person name="Zhong Y."/>
            <person name="Ma L.J."/>
            <person name="St Leger R.J."/>
            <person name="Zhao G.P."/>
            <person name="Pei Y."/>
            <person name="Feng M.G."/>
            <person name="Xia Y."/>
            <person name="Wang C."/>
        </authorList>
    </citation>
    <scope>NUCLEOTIDE SEQUENCE [LARGE SCALE GENOMIC DNA]</scope>
    <source>
        <strain evidence="2 3">CQMa 102</strain>
    </source>
</reference>
<protein>
    <recommendedName>
        <fullName evidence="4">C6 transcription factor</fullName>
    </recommendedName>
</protein>
<dbReference type="InterPro" id="IPR052741">
    <property type="entry name" value="Mitochondrial_HTD2"/>
</dbReference>
<dbReference type="InterPro" id="IPR029069">
    <property type="entry name" value="HotDog_dom_sf"/>
</dbReference>
<evidence type="ECO:0008006" key="4">
    <source>
        <dbReference type="Google" id="ProtNLM"/>
    </source>
</evidence>
<proteinExistence type="predicted"/>
<dbReference type="Gene3D" id="3.10.129.10">
    <property type="entry name" value="Hotdog Thioesterase"/>
    <property type="match status" value="2"/>
</dbReference>
<dbReference type="Proteomes" id="UP000002499">
    <property type="component" value="Unassembled WGS sequence"/>
</dbReference>
<dbReference type="GO" id="GO:0005739">
    <property type="term" value="C:mitochondrion"/>
    <property type="evidence" value="ECO:0007669"/>
    <property type="project" value="TreeGrafter"/>
</dbReference>
<evidence type="ECO:0000313" key="3">
    <source>
        <dbReference type="Proteomes" id="UP000002499"/>
    </source>
</evidence>
<dbReference type="HOGENOM" id="CLU_028690_0_1_1"/>
<evidence type="ECO:0000313" key="2">
    <source>
        <dbReference type="EMBL" id="EFY91601.1"/>
    </source>
</evidence>
<dbReference type="FunFam" id="3.10.129.10:FF:000103">
    <property type="entry name" value="WGS project CABT00000000 data, contig 2.1"/>
    <property type="match status" value="1"/>
</dbReference>
<dbReference type="STRING" id="655827.E9DXY8"/>
<dbReference type="GO" id="GO:0019171">
    <property type="term" value="F:(3R)-hydroxyacyl-[acyl-carrier-protein] dehydratase activity"/>
    <property type="evidence" value="ECO:0007669"/>
    <property type="project" value="TreeGrafter"/>
</dbReference>
<dbReference type="AlphaFoldDB" id="E9DXY8"/>
<name>E9DXY8_METAQ</name>
<dbReference type="EMBL" id="GL698481">
    <property type="protein sequence ID" value="EFY91601.1"/>
    <property type="molecule type" value="Genomic_DNA"/>
</dbReference>
<dbReference type="PANTHER" id="PTHR28152:SF2">
    <property type="entry name" value="N-TERMINAL OF MAOC-LIKE DEHYDRATASE DOMAIN-CONTAINING PROTEIN"/>
    <property type="match status" value="1"/>
</dbReference>
<dbReference type="SUPFAM" id="SSF54637">
    <property type="entry name" value="Thioesterase/thiol ester dehydrase-isomerase"/>
    <property type="match status" value="1"/>
</dbReference>
<dbReference type="OrthoDB" id="3257538at2759"/>
<feature type="compositionally biased region" description="Low complexity" evidence="1">
    <location>
        <begin position="10"/>
        <end position="21"/>
    </location>
</feature>
<dbReference type="GeneID" id="19246797"/>
<dbReference type="eggNOG" id="ENOG502S5QU">
    <property type="taxonomic scope" value="Eukaryota"/>
</dbReference>
<feature type="region of interest" description="Disordered" evidence="1">
    <location>
        <begin position="1"/>
        <end position="21"/>
    </location>
</feature>
<sequence length="329" mass="35534">MRPSALRRITPSTRAYTTPSPTSASAAAAHLLETFHNKTLIQHQVLDANQLQKLSLTLNRPTIHAQNILTSPPAPGTPIPPGHHLVYFTPGGLESALGPDGTDRTFNAPSPFTRRMWAGGCMSWTASPLRVGDLVSEHTRLLGAAAKRSKSGGEMVLVEVEKELRGPRGAGVVDRRSWIFRTEMSSPTLPHSPAQVSRPTTITDIPGHRGFPTRQLTWSAVGLFRFSALTFNGHKIHYDAEWSRGVEGHAGVVVHGPLNLINILDYWGDVHGAGASPASVAYRAMSPLYAGDTYTIQTGDVRDDVYDVVADKDGTVCMKAQIVATSHGR</sequence>
<evidence type="ECO:0000256" key="1">
    <source>
        <dbReference type="SAM" id="MobiDB-lite"/>
    </source>
</evidence>
<dbReference type="PANTHER" id="PTHR28152">
    <property type="entry name" value="HYDROXYACYL-THIOESTER DEHYDRATASE TYPE 2, MITOCHONDRIAL"/>
    <property type="match status" value="1"/>
</dbReference>
<organism evidence="3">
    <name type="scientific">Metarhizium acridum (strain CQMa 102)</name>
    <dbReference type="NCBI Taxonomy" id="655827"/>
    <lineage>
        <taxon>Eukaryota</taxon>
        <taxon>Fungi</taxon>
        <taxon>Dikarya</taxon>
        <taxon>Ascomycota</taxon>
        <taxon>Pezizomycotina</taxon>
        <taxon>Sordariomycetes</taxon>
        <taxon>Hypocreomycetidae</taxon>
        <taxon>Hypocreales</taxon>
        <taxon>Clavicipitaceae</taxon>
        <taxon>Metarhizium</taxon>
    </lineage>
</organism>
<gene>
    <name evidence="2" type="ORF">MAC_02486</name>
</gene>
<dbReference type="FunCoup" id="E9DXY8">
    <property type="interactions" value="45"/>
</dbReference>